<dbReference type="EMBL" id="JBEDNZ010000004">
    <property type="protein sequence ID" value="KAL0849213.1"/>
    <property type="molecule type" value="Genomic_DNA"/>
</dbReference>
<dbReference type="PROSITE" id="PS00915">
    <property type="entry name" value="PI3_4_KINASE_1"/>
    <property type="match status" value="1"/>
</dbReference>
<dbReference type="InterPro" id="IPR011009">
    <property type="entry name" value="Kinase-like_dom_sf"/>
</dbReference>
<dbReference type="GO" id="GO:0005634">
    <property type="term" value="C:nucleus"/>
    <property type="evidence" value="ECO:0007669"/>
    <property type="project" value="UniProtKB-SubCell"/>
</dbReference>
<evidence type="ECO:0000259" key="16">
    <source>
        <dbReference type="PROSITE" id="PS51189"/>
    </source>
</evidence>
<dbReference type="GO" id="GO:0004674">
    <property type="term" value="F:protein serine/threonine kinase activity"/>
    <property type="evidence" value="ECO:0007669"/>
    <property type="project" value="UniProtKB-KW"/>
</dbReference>
<dbReference type="Gene3D" id="3.30.1010.10">
    <property type="entry name" value="Phosphatidylinositol 3-kinase Catalytic Subunit, Chain A, domain 4"/>
    <property type="match status" value="1"/>
</dbReference>
<keyword evidence="7" id="KW-0227">DNA damage</keyword>
<dbReference type="SMART" id="SM01343">
    <property type="entry name" value="FATC"/>
    <property type="match status" value="1"/>
</dbReference>
<dbReference type="SUPFAM" id="SSF48371">
    <property type="entry name" value="ARM repeat"/>
    <property type="match status" value="1"/>
</dbReference>
<dbReference type="Pfam" id="PF00454">
    <property type="entry name" value="PI3_PI4_kinase"/>
    <property type="match status" value="1"/>
</dbReference>
<comment type="subcellular location">
    <subcellularLocation>
        <location evidence="1">Nucleus</location>
    </subcellularLocation>
</comment>
<keyword evidence="9" id="KW-0067">ATP-binding</keyword>
<keyword evidence="10" id="KW-0539">Nucleus</keyword>
<comment type="catalytic activity">
    <reaction evidence="13">
        <text>L-seryl-[protein] + ATP = O-phospho-L-seryl-[protein] + ADP + H(+)</text>
        <dbReference type="Rhea" id="RHEA:17989"/>
        <dbReference type="Rhea" id="RHEA-COMP:9863"/>
        <dbReference type="Rhea" id="RHEA-COMP:11604"/>
        <dbReference type="ChEBI" id="CHEBI:15378"/>
        <dbReference type="ChEBI" id="CHEBI:29999"/>
        <dbReference type="ChEBI" id="CHEBI:30616"/>
        <dbReference type="ChEBI" id="CHEBI:83421"/>
        <dbReference type="ChEBI" id="CHEBI:456216"/>
        <dbReference type="EC" id="2.7.11.1"/>
    </reaction>
</comment>
<dbReference type="InterPro" id="IPR038980">
    <property type="entry name" value="ATM_plant"/>
</dbReference>
<protein>
    <recommendedName>
        <fullName evidence="14">Serine/threonine-protein kinase ATM</fullName>
        <ecNumber evidence="3">2.7.11.1</ecNumber>
    </recommendedName>
</protein>
<comment type="catalytic activity">
    <reaction evidence="12">
        <text>L-threonyl-[protein] + ATP = O-phospho-L-threonyl-[protein] + ADP + H(+)</text>
        <dbReference type="Rhea" id="RHEA:46608"/>
        <dbReference type="Rhea" id="RHEA-COMP:11060"/>
        <dbReference type="Rhea" id="RHEA-COMP:11605"/>
        <dbReference type="ChEBI" id="CHEBI:15378"/>
        <dbReference type="ChEBI" id="CHEBI:30013"/>
        <dbReference type="ChEBI" id="CHEBI:30616"/>
        <dbReference type="ChEBI" id="CHEBI:61977"/>
        <dbReference type="ChEBI" id="CHEBI:456216"/>
        <dbReference type="EC" id="2.7.11.1"/>
    </reaction>
</comment>
<evidence type="ECO:0000313" key="19">
    <source>
        <dbReference type="Proteomes" id="UP001549921"/>
    </source>
</evidence>
<dbReference type="GO" id="GO:0006974">
    <property type="term" value="P:DNA damage response"/>
    <property type="evidence" value="ECO:0007669"/>
    <property type="project" value="UniProtKB-KW"/>
</dbReference>
<feature type="domain" description="FATC" evidence="17">
    <location>
        <begin position="2789"/>
        <end position="2821"/>
    </location>
</feature>
<accession>A0ABD0TIP7</accession>
<feature type="domain" description="FAT" evidence="16">
    <location>
        <begin position="1752"/>
        <end position="2354"/>
    </location>
</feature>
<dbReference type="InterPro" id="IPR016024">
    <property type="entry name" value="ARM-type_fold"/>
</dbReference>
<evidence type="ECO:0000256" key="2">
    <source>
        <dbReference type="ARBA" id="ARBA00010769"/>
    </source>
</evidence>
<dbReference type="InterPro" id="IPR018936">
    <property type="entry name" value="PI3/4_kinase_CS"/>
</dbReference>
<dbReference type="InterPro" id="IPR003152">
    <property type="entry name" value="FATC_dom"/>
</dbReference>
<evidence type="ECO:0000256" key="3">
    <source>
        <dbReference type="ARBA" id="ARBA00012513"/>
    </source>
</evidence>
<dbReference type="Gene3D" id="1.10.1070.11">
    <property type="entry name" value="Phosphatidylinositol 3-/4-kinase, catalytic domain"/>
    <property type="match status" value="1"/>
</dbReference>
<evidence type="ECO:0000256" key="13">
    <source>
        <dbReference type="ARBA" id="ARBA00048679"/>
    </source>
</evidence>
<dbReference type="InterPro" id="IPR044107">
    <property type="entry name" value="PIKKc_ATM"/>
</dbReference>
<evidence type="ECO:0000259" key="15">
    <source>
        <dbReference type="PROSITE" id="PS50290"/>
    </source>
</evidence>
<keyword evidence="5" id="KW-0808">Transferase</keyword>
<dbReference type="InterPro" id="IPR000403">
    <property type="entry name" value="PI3/4_kinase_cat_dom"/>
</dbReference>
<keyword evidence="6" id="KW-0547">Nucleotide-binding</keyword>
<evidence type="ECO:0000256" key="5">
    <source>
        <dbReference type="ARBA" id="ARBA00022679"/>
    </source>
</evidence>
<dbReference type="FunFam" id="3.30.1010.10:FF:000023">
    <property type="entry name" value="Serine/threonine-protein kinase ATM"/>
    <property type="match status" value="1"/>
</dbReference>
<evidence type="ECO:0000256" key="7">
    <source>
        <dbReference type="ARBA" id="ARBA00022763"/>
    </source>
</evidence>
<dbReference type="SUPFAM" id="SSF56112">
    <property type="entry name" value="Protein kinase-like (PK-like)"/>
    <property type="match status" value="1"/>
</dbReference>
<dbReference type="PANTHER" id="PTHR37079:SF4">
    <property type="entry name" value="SERINE_THREONINE-PROTEIN KINASE ATM"/>
    <property type="match status" value="1"/>
</dbReference>
<dbReference type="PROSITE" id="PS00916">
    <property type="entry name" value="PI3_4_KINASE_2"/>
    <property type="match status" value="1"/>
</dbReference>
<evidence type="ECO:0000256" key="11">
    <source>
        <dbReference type="ARBA" id="ARBA00023306"/>
    </source>
</evidence>
<dbReference type="EC" id="2.7.11.1" evidence="3"/>
<evidence type="ECO:0000256" key="1">
    <source>
        <dbReference type="ARBA" id="ARBA00004123"/>
    </source>
</evidence>
<dbReference type="Proteomes" id="UP001549921">
    <property type="component" value="Unassembled WGS sequence"/>
</dbReference>
<dbReference type="PROSITE" id="PS51189">
    <property type="entry name" value="FAT"/>
    <property type="match status" value="1"/>
</dbReference>
<dbReference type="GO" id="GO:0005524">
    <property type="term" value="F:ATP binding"/>
    <property type="evidence" value="ECO:0007669"/>
    <property type="project" value="UniProtKB-KW"/>
</dbReference>
<organism evidence="18 19">
    <name type="scientific">Loxostege sticticalis</name>
    <name type="common">Beet webworm moth</name>
    <dbReference type="NCBI Taxonomy" id="481309"/>
    <lineage>
        <taxon>Eukaryota</taxon>
        <taxon>Metazoa</taxon>
        <taxon>Ecdysozoa</taxon>
        <taxon>Arthropoda</taxon>
        <taxon>Hexapoda</taxon>
        <taxon>Insecta</taxon>
        <taxon>Pterygota</taxon>
        <taxon>Neoptera</taxon>
        <taxon>Endopterygota</taxon>
        <taxon>Lepidoptera</taxon>
        <taxon>Glossata</taxon>
        <taxon>Ditrysia</taxon>
        <taxon>Pyraloidea</taxon>
        <taxon>Crambidae</taxon>
        <taxon>Pyraustinae</taxon>
        <taxon>Loxostege</taxon>
    </lineage>
</organism>
<sequence>MDLESSVREHSATLTSVRSTDRKKSAEAIKDLLTRNALASLLTKNTLKKKGFTWNELFDDINDYILKETEKYETSKTFDNVTAPLCTSLLHMCVAGSNKGRAYIKCDRILDACLNILKDSRLTKAIGDAYLNLLHKHVLTCEHYLGYITPANWEDLLDVCMSVCLSKNSKLDNFTKLRLLSLIVKHAIKYCQFVIPLRDSLSRLSKCFNQIQNDKKVQEVVMEIVIFLLEMLSTECRQTMCEFMENILPVILKFYDNNLEQKKKSSLFKLLEMTVTLHHPGGKITSEEGSFASNWEVWDKHLNSILEIVSLEINFSQRARKHNDHFMTSNFFNLAAAVYFQTFHSVSNSDFEPDGGSSSKRQKVTFNKYKTFADLLHQLQINHLPWLGIVHMYTKKYGSTINTADSLTLLKCMEILLGSSHQNLDWEAVTEILDVTVGHNKSLSTCESEELTDTLLSIWNSCVRNSTSASNTTHKHLHDVIQLLLMNKILKYQNVQPLMKLFLEKSMPVSNSSVRTLNALLHLFFNKCSHLKQRTTFFDWFIRGDTAAVDNTTASQLFQRLITNENINNEVSEKTQDRDTLFELLFNETDKAILFSEFEFKLPCGTLAVNVENRAIHENPEINPDANTVIQDNLENKLYEETEQFKSNAINQAQYLQGISIVTVYLNVMLRSNFLTNDQITELRLYNLLESSLRILLSSITDVLKNNKSGIPEKIKVLQHIRQLFLLEYDPIICDMIRKTVNEDFFHCINNLLNPENVSEEEDIVYEGDESEMNATTLKYICIYVLAAYCRARANYRDELLELILDPKLYNFTSKWDVKCAFKAIEILNYSDMVEPPLEPVFVFMQYLCKDLFRIPEATLGLLKIFLKMLKRLWSHDHNMKQNCFIMIRGYLERCDKLFYPPNVAAFIYKCAAEIISLNSSEMHDVDDNFVRALIKRTKGNIHGLRLYCCYLLKTLSNHSVIDAENYLSGLSDIFVINVTERKPSILKDESLNRTLTVLHSYSALAIAKKSFLRTVVMSALQALKEKSLDMRIVKKVLNSISSEAAGKTIATYLDVYILSVLNFWFVKKYDIEELPLQLLGVDSQAVLLEKHMNWLVATDILWRHEGNIKASNVLKQAKEKLKKSESQIIEVCFCNIIVLCLPYIVAEKYKLRYTNAESQSQFKQSMLNANRMFQMTRQILENEKWSNLFVENIGELLLLTAMHLNDHVDASERFGVDVPKQSDTFLYPKHLFSAILMYFGELIDGNIMQYLCENQPVAIFKILLKLWDNVLQEQVLEIKALSLHAFVTFTENIPLVSPSEAFICNYVCNCFAYAIKNSKSKDEIRVLTLGLKMILERLLPDKIDLLRKALACVMSILIIKKEEGYENECAPLLNYLVVDMRDYMKEGEDVVDYFKSMSQRSVLNENCFSVTEFSERLKTYKSALTCPSYETLCNLHRFLKTNKHFVNNLCNNFNTKGFSEDCGTSVIHQIIYHLNNILKSVTDSKTIIEACNCLAVIGTYDLKTLVTVPPPNTKKVIEAQPKQNFAQAVVASLAEFLFDENPAVTNKIAKTLHSLLKFREGLQAIDSDEIDQSVIKPFTSEQDVTHAVFKIDEAKFKIFCGANFMVPNGAEVHSQWLKKLTIHFLDVFVSEANYVNPLKEVCMLKPEVCQKILPSLIGLLLSCSAEKHIQIIGDQINRFFKYIWELTFDERVENSGDSSNSSRNYHLDQDHKLIIQYMLDVVNMVRLQRSQYKTRPSRLDSLNYLKLEYDKVAWAGTVADQNLAAVYYGELWAAAANDAVPPASPDATSALQGGKDLQRIFRKCFVSIGELDAIDGCGTAHLTIEDEKRKHLINTGQYLDALLLHDIALSGAPGDATLQYGAVRSLHKSGMHHLALRYSQALPETDQLNDVKYECLSFLGDWSEFVDTRELEEKSREPNCNTQSILKAFRYACLKDCLNIQMKPEFEDKLEQPLNRAKLAISRLCKKINMENCQNFYKVLSKLHLFNDIEDYFEVRCSKLPLYDLIHKWRVDNLPVFHDFKYLEDLISQRNLILEHSAKTFDDSLKEIVSLQLQYAELSLSNRRIQMAQRLLSVVKNLHKSEEVVLLESQISWAKGHQDIAFSLLRNIVSKPVDVHSPDLRQTAISLRQYGMWMAESKSDNPRDIINKYLKKSLDILKNSDDVKSRLKIYHDIAKFADAEYKQVLAYMSSSIFENKVKVYESIKDTASTLKATQQTELTKDERRAMFTNDRFQQLEEAEILSTRSEKESFLQLAMRYYLLSLIECEENNLSVFRVISLWLDNPQLVLDSEGGSFEELLHAIPSRKFIDVLPQLAPRLTDEKTPFASNLRKIIRRCAVEHPHHTLPILFSLKNSDKDKLILNASEAVGPRTPRAAPEPRVAAADALVRRLADASPRLAVIIAQMEKLCDATISFANYKPKLKDQRQKIPPAEQIQKIFHLDAIPIPTVTVPVRIDCDYSDLCTVVAFDNYFELVGGINCPKKINCKGSDGSKKILLIKGEDDLRQDAVMQQVFNIVNTLLEKNPITSRNKLLIRTYKVVPMSRQSGVLEWCVGTIPIGAYLVGPANSGAHSRYRPQDISCSVARAKLTKCHEQRKSPREKLAVFLNVLKEFRPVFHYFFTEHYLDPVTWYERRLAYTKSVATSSMVGYILGLGDRHVQNILIDTNTAEVVHIDFGIAFDQGKALPTPETIPFRLTQDIIAGFGSSGVEGIFRRCCEKTMQLLRDNQETLLTILEVLLCDPLYSWTVAPMTAQAANRDTTVCGGSNSGLAERALLAVSAKLSGTEGGVAGGVAVPGQVARLIHTATDPANLCRLFPGWQPYL</sequence>
<dbReference type="PROSITE" id="PS50290">
    <property type="entry name" value="PI3_4_KINASE_3"/>
    <property type="match status" value="1"/>
</dbReference>
<evidence type="ECO:0000259" key="17">
    <source>
        <dbReference type="PROSITE" id="PS51190"/>
    </source>
</evidence>
<feature type="domain" description="PI3K/PI4K catalytic" evidence="15">
    <location>
        <begin position="2467"/>
        <end position="2784"/>
    </location>
</feature>
<reference evidence="18 19" key="1">
    <citation type="submission" date="2024-06" db="EMBL/GenBank/DDBJ databases">
        <title>A chromosome-level genome assembly of beet webworm, Loxostege sticticalis.</title>
        <authorList>
            <person name="Zhang Y."/>
        </authorList>
    </citation>
    <scope>NUCLEOTIDE SEQUENCE [LARGE SCALE GENOMIC DNA]</scope>
    <source>
        <strain evidence="18">AQ028</strain>
        <tissue evidence="18">Male pupae</tissue>
    </source>
</reference>
<evidence type="ECO:0000256" key="6">
    <source>
        <dbReference type="ARBA" id="ARBA00022741"/>
    </source>
</evidence>
<evidence type="ECO:0000313" key="18">
    <source>
        <dbReference type="EMBL" id="KAL0849213.1"/>
    </source>
</evidence>
<evidence type="ECO:0000256" key="14">
    <source>
        <dbReference type="ARBA" id="ARBA00073111"/>
    </source>
</evidence>
<keyword evidence="11" id="KW-0131">Cell cycle</keyword>
<dbReference type="SMART" id="SM00146">
    <property type="entry name" value="PI3Kc"/>
    <property type="match status" value="1"/>
</dbReference>
<evidence type="ECO:0000256" key="9">
    <source>
        <dbReference type="ARBA" id="ARBA00022840"/>
    </source>
</evidence>
<name>A0ABD0TIP7_LOXSC</name>
<dbReference type="Pfam" id="PF02260">
    <property type="entry name" value="FATC"/>
    <property type="match status" value="1"/>
</dbReference>
<keyword evidence="8" id="KW-0418">Kinase</keyword>
<evidence type="ECO:0000256" key="12">
    <source>
        <dbReference type="ARBA" id="ARBA00047899"/>
    </source>
</evidence>
<dbReference type="SMART" id="SM01342">
    <property type="entry name" value="TAN"/>
    <property type="match status" value="1"/>
</dbReference>
<dbReference type="InterPro" id="IPR021668">
    <property type="entry name" value="TAN"/>
</dbReference>
<comment type="caution">
    <text evidence="18">The sequence shown here is derived from an EMBL/GenBank/DDBJ whole genome shotgun (WGS) entry which is preliminary data.</text>
</comment>
<dbReference type="InterPro" id="IPR036940">
    <property type="entry name" value="PI3/4_kinase_cat_sf"/>
</dbReference>
<keyword evidence="4" id="KW-0723">Serine/threonine-protein kinase</keyword>
<dbReference type="CDD" id="cd05171">
    <property type="entry name" value="PIKKc_ATM"/>
    <property type="match status" value="1"/>
</dbReference>
<gene>
    <name evidence="18" type="ORF">ABMA28_013548</name>
</gene>
<evidence type="ECO:0000256" key="4">
    <source>
        <dbReference type="ARBA" id="ARBA00022527"/>
    </source>
</evidence>
<dbReference type="InterPro" id="IPR014009">
    <property type="entry name" value="PIK_FAT"/>
</dbReference>
<dbReference type="PROSITE" id="PS51190">
    <property type="entry name" value="FATC"/>
    <property type="match status" value="1"/>
</dbReference>
<dbReference type="PANTHER" id="PTHR37079">
    <property type="entry name" value="SERINE/THREONINE-PROTEIN KINASE ATM"/>
    <property type="match status" value="1"/>
</dbReference>
<evidence type="ECO:0000256" key="8">
    <source>
        <dbReference type="ARBA" id="ARBA00022777"/>
    </source>
</evidence>
<evidence type="ECO:0000256" key="10">
    <source>
        <dbReference type="ARBA" id="ARBA00023242"/>
    </source>
</evidence>
<proteinExistence type="inferred from homology"/>
<comment type="similarity">
    <text evidence="2">Belongs to the PI3/PI4-kinase family. ATM subfamily.</text>
</comment>